<dbReference type="Proteomes" id="UP000838412">
    <property type="component" value="Chromosome 11"/>
</dbReference>
<keyword evidence="4" id="KW-1185">Reference proteome</keyword>
<dbReference type="PANTHER" id="PTHR35352:SF1">
    <property type="entry name" value="COILED-COIL DOMAIN-CONTAINING PROTEIN 150"/>
    <property type="match status" value="1"/>
</dbReference>
<organism evidence="3 4">
    <name type="scientific">Branchiostoma lanceolatum</name>
    <name type="common">Common lancelet</name>
    <name type="synonym">Amphioxus lanceolatum</name>
    <dbReference type="NCBI Taxonomy" id="7740"/>
    <lineage>
        <taxon>Eukaryota</taxon>
        <taxon>Metazoa</taxon>
        <taxon>Chordata</taxon>
        <taxon>Cephalochordata</taxon>
        <taxon>Leptocardii</taxon>
        <taxon>Amphioxiformes</taxon>
        <taxon>Branchiostomatidae</taxon>
        <taxon>Branchiostoma</taxon>
    </lineage>
</organism>
<dbReference type="InterPro" id="IPR038807">
    <property type="entry name" value="CCDC150"/>
</dbReference>
<proteinExistence type="predicted"/>
<accession>A0A8J9VT45</accession>
<protein>
    <submittedName>
        <fullName evidence="3">CCDC150 protein</fullName>
    </submittedName>
</protein>
<keyword evidence="1" id="KW-0175">Coiled coil</keyword>
<dbReference type="EMBL" id="OV696696">
    <property type="protein sequence ID" value="CAH1240298.1"/>
    <property type="molecule type" value="Genomic_DNA"/>
</dbReference>
<feature type="region of interest" description="Disordered" evidence="2">
    <location>
        <begin position="34"/>
        <end position="73"/>
    </location>
</feature>
<reference evidence="3" key="1">
    <citation type="submission" date="2022-01" db="EMBL/GenBank/DDBJ databases">
        <authorList>
            <person name="Braso-Vives M."/>
        </authorList>
    </citation>
    <scope>NUCLEOTIDE SEQUENCE</scope>
</reference>
<evidence type="ECO:0000313" key="4">
    <source>
        <dbReference type="Proteomes" id="UP000838412"/>
    </source>
</evidence>
<sequence>MFHVGNTPPMSPILLKKLSKQDFLKVLDLQSPVAKSPKKNKEHAMNKSWKDLGESHLEEDYIPPSRGSMLDKSDAIDDSRIEEELRPSVLEMSDPLYHVLEEEKQYSTRKKECVLEQSDQEDSSEDFEASRISADMENSGPMEVTDLKEKDPVLDSFKTEIKILTREKKRLLEKKGGTTRTSMHSLEKIDSSQIVKRQDLVGKGKRKDTEVFKRQQYILKNAQLSLHKYKSSYTQALVLKTSRGKRMVQITDPEDDHDPVAKSLKEEVRLLRKQRKLLLEQLRRSLLEGFLASSLKWQTYWTLADRRFQEGLPVARRSIAYKLQPDTSLTMKSRDSVIETLKKEIEQLTKEKEQVLKDKQSLLEEVNQAVDGMTEERQKLQDEMQQYKLEISALSNARQQVEQENMRLLERMGAVEQQQASQKQVEKAMAEMIDSKNRLAYDKGKLQTKVDQLQQELESLANAQSEVVHLRKVNAAVEAKFNKAAAELNACRISMQRTESQLRQAQAAIERKEEEFAMAIKARDEAVKEGQRLLDHIEAVEERERQKLEGYKRSLSEAKQDSTRVASTLEGVMQSHTQLQDAVEALQTELGRKDSEIAAMRNERQQFQRNIRQLQGEVEALQSQVAEMEAMESNEVEPLKLALDQTKQDNMKLAASLEGILQSNSQLQSNLDKLQDQLEQKTFQLDKIKNTRNQESEEMKHEVRNYEERLENLKQQFNKERETTRKRHQKELTELRRVHEESFSRVSDLTRTNKQLQGRIDELEQHLARLKDRIRSQKVQLDQLQKERKNHEHTHGKVKSIQAELESLERVKNEYISKNKEQAKTISSFLDEINNLKSELKALARAQVEASEVVKHQEDELEKERKRTEKYRHKAKKIEGKRKDIEDRLLAANDESIEVSKNLQDAHEWFKSKFDNLQTELDRSRKTQETLQQTTLESRFALQEERLKADEQAEKAKQMIKESRKKITRLADYLEADSRDRSRDTSQRDRSRFDRLGIL</sequence>
<feature type="compositionally biased region" description="Basic and acidic residues" evidence="2">
    <location>
        <begin position="42"/>
        <end position="59"/>
    </location>
</feature>
<evidence type="ECO:0000313" key="3">
    <source>
        <dbReference type="EMBL" id="CAH1240298.1"/>
    </source>
</evidence>
<dbReference type="AlphaFoldDB" id="A0A8J9VT45"/>
<evidence type="ECO:0000256" key="1">
    <source>
        <dbReference type="SAM" id="Coils"/>
    </source>
</evidence>
<feature type="coiled-coil region" evidence="1">
    <location>
        <begin position="657"/>
        <end position="966"/>
    </location>
</feature>
<evidence type="ECO:0000256" key="2">
    <source>
        <dbReference type="SAM" id="MobiDB-lite"/>
    </source>
</evidence>
<dbReference type="PANTHER" id="PTHR35352">
    <property type="entry name" value="COILED-COIL DOMAIN-CONTAINING PROTEIN 150"/>
    <property type="match status" value="1"/>
</dbReference>
<dbReference type="Gene3D" id="1.10.287.1490">
    <property type="match status" value="1"/>
</dbReference>
<dbReference type="OrthoDB" id="416454at2759"/>
<feature type="coiled-coil region" evidence="1">
    <location>
        <begin position="331"/>
        <end position="631"/>
    </location>
</feature>
<gene>
    <name evidence="3" type="primary">CCDC150</name>
    <name evidence="3" type="ORF">BLAG_LOCUS4293</name>
</gene>
<name>A0A8J9VT45_BRALA</name>